<dbReference type="InterPro" id="IPR013882">
    <property type="entry name" value="Ctp1_C"/>
</dbReference>
<comment type="subcellular location">
    <subcellularLocation>
        <location evidence="1">Nucleus</location>
    </subcellularLocation>
</comment>
<dbReference type="GO" id="GO:0004519">
    <property type="term" value="F:endonuclease activity"/>
    <property type="evidence" value="ECO:0007669"/>
    <property type="project" value="UniProtKB-KW"/>
</dbReference>
<reference evidence="6 7" key="1">
    <citation type="submission" date="2015-12" db="EMBL/GenBank/DDBJ databases">
        <title>The genome of Folsomia candida.</title>
        <authorList>
            <person name="Faddeeva A."/>
            <person name="Derks M.F."/>
            <person name="Anvar Y."/>
            <person name="Smit S."/>
            <person name="Van Straalen N."/>
            <person name="Roelofs D."/>
        </authorList>
    </citation>
    <scope>NUCLEOTIDE SEQUENCE [LARGE SCALE GENOMIC DNA]</scope>
    <source>
        <strain evidence="6 7">VU population</strain>
        <tissue evidence="6">Whole body</tissue>
    </source>
</reference>
<evidence type="ECO:0000256" key="4">
    <source>
        <dbReference type="SAM" id="MobiDB-lite"/>
    </source>
</evidence>
<comment type="caution">
    <text evidence="6">The sequence shown here is derived from an EMBL/GenBank/DDBJ whole genome shotgun (WGS) entry which is preliminary data.</text>
</comment>
<accession>A0A226E471</accession>
<feature type="region of interest" description="Disordered" evidence="4">
    <location>
        <begin position="1"/>
        <end position="66"/>
    </location>
</feature>
<keyword evidence="6" id="KW-0378">Hydrolase</keyword>
<evidence type="ECO:0000259" key="5">
    <source>
        <dbReference type="Pfam" id="PF08573"/>
    </source>
</evidence>
<dbReference type="Proteomes" id="UP000198287">
    <property type="component" value="Unassembled WGS sequence"/>
</dbReference>
<feature type="compositionally biased region" description="Low complexity" evidence="4">
    <location>
        <begin position="15"/>
        <end position="32"/>
    </location>
</feature>
<feature type="domain" description="DNA endonuclease activator Ctp1 C-terminal" evidence="5">
    <location>
        <begin position="348"/>
        <end position="385"/>
    </location>
</feature>
<evidence type="ECO:0000256" key="2">
    <source>
        <dbReference type="ARBA" id="ARBA00022763"/>
    </source>
</evidence>
<dbReference type="GO" id="GO:0005634">
    <property type="term" value="C:nucleus"/>
    <property type="evidence" value="ECO:0007669"/>
    <property type="project" value="UniProtKB-SubCell"/>
</dbReference>
<name>A0A226E471_FOLCA</name>
<sequence>MKKGTSITSGVWIKSTAGASSSSSSSTSRSRSNYLSPHYGEEPHQQNRSSKVIRPKRFRQPKITSMISKPVSEVDVTNLKEFHGGLRQMTKDDVTKKVPAEVEEVVCSSSSDSSTSFEDFDDDMPTPATRDICNDEKSPGLDHVIDNCDLSTILVGNITELVDISGSDSDSVNFLPPTPQPVRKIPPAKSHRTNRVLKNLESDNILVESPQIHEHTPPPPPSMSPIRLFGRSPIQAFGRSPIRSFDRSPIRTPRQSPIRTFGRSPVRTFDRSPKRPPPVWNNENVTNQLNCTADLIRDFDRVPVRNLNDRLDMFKPIRNKADRAKLDGWDCDLCREYYRGLEDDMHPHELQRLKNNCSRHRSTRPINQSDTPPDIWKTYLPSTQEAIERGLIRIGVASPPVRRKRHDLLD</sequence>
<keyword evidence="6" id="KW-0540">Nuclease</keyword>
<dbReference type="STRING" id="158441.A0A226E471"/>
<proteinExistence type="predicted"/>
<keyword evidence="3" id="KW-0539">Nucleus</keyword>
<keyword evidence="7" id="KW-1185">Reference proteome</keyword>
<evidence type="ECO:0000313" key="7">
    <source>
        <dbReference type="Proteomes" id="UP000198287"/>
    </source>
</evidence>
<keyword evidence="2" id="KW-0227">DNA damage</keyword>
<dbReference type="GO" id="GO:0006281">
    <property type="term" value="P:DNA repair"/>
    <property type="evidence" value="ECO:0007669"/>
    <property type="project" value="InterPro"/>
</dbReference>
<dbReference type="EMBL" id="LNIX01000007">
    <property type="protein sequence ID" value="OXA51824.1"/>
    <property type="molecule type" value="Genomic_DNA"/>
</dbReference>
<evidence type="ECO:0000256" key="1">
    <source>
        <dbReference type="ARBA" id="ARBA00004123"/>
    </source>
</evidence>
<organism evidence="6 7">
    <name type="scientific">Folsomia candida</name>
    <name type="common">Springtail</name>
    <dbReference type="NCBI Taxonomy" id="158441"/>
    <lineage>
        <taxon>Eukaryota</taxon>
        <taxon>Metazoa</taxon>
        <taxon>Ecdysozoa</taxon>
        <taxon>Arthropoda</taxon>
        <taxon>Hexapoda</taxon>
        <taxon>Collembola</taxon>
        <taxon>Entomobryomorpha</taxon>
        <taxon>Isotomoidea</taxon>
        <taxon>Isotomidae</taxon>
        <taxon>Proisotominae</taxon>
        <taxon>Folsomia</taxon>
    </lineage>
</organism>
<dbReference type="Pfam" id="PF08573">
    <property type="entry name" value="SAE2"/>
    <property type="match status" value="1"/>
</dbReference>
<evidence type="ECO:0000313" key="6">
    <source>
        <dbReference type="EMBL" id="OXA51824.1"/>
    </source>
</evidence>
<gene>
    <name evidence="6" type="ORF">Fcan01_13414</name>
</gene>
<feature type="region of interest" description="Disordered" evidence="4">
    <location>
        <begin position="240"/>
        <end position="284"/>
    </location>
</feature>
<dbReference type="AlphaFoldDB" id="A0A226E471"/>
<protein>
    <submittedName>
        <fullName evidence="6">DNA endonuclease RBBP8</fullName>
    </submittedName>
</protein>
<keyword evidence="6" id="KW-0255">Endonuclease</keyword>
<feature type="compositionally biased region" description="Basic residues" evidence="4">
    <location>
        <begin position="51"/>
        <end position="60"/>
    </location>
</feature>
<dbReference type="OrthoDB" id="5801062at2759"/>
<evidence type="ECO:0000256" key="3">
    <source>
        <dbReference type="ARBA" id="ARBA00023242"/>
    </source>
</evidence>